<proteinExistence type="predicted"/>
<organism evidence="2 3">
    <name type="scientific">Leptidea sinapis</name>
    <dbReference type="NCBI Taxonomy" id="189913"/>
    <lineage>
        <taxon>Eukaryota</taxon>
        <taxon>Metazoa</taxon>
        <taxon>Ecdysozoa</taxon>
        <taxon>Arthropoda</taxon>
        <taxon>Hexapoda</taxon>
        <taxon>Insecta</taxon>
        <taxon>Pterygota</taxon>
        <taxon>Neoptera</taxon>
        <taxon>Endopterygota</taxon>
        <taxon>Lepidoptera</taxon>
        <taxon>Glossata</taxon>
        <taxon>Ditrysia</taxon>
        <taxon>Papilionoidea</taxon>
        <taxon>Pieridae</taxon>
        <taxon>Dismorphiinae</taxon>
        <taxon>Leptidea</taxon>
    </lineage>
</organism>
<reference evidence="2 3" key="1">
    <citation type="submission" date="2017-07" db="EMBL/GenBank/DDBJ databases">
        <authorList>
            <person name="Talla V."/>
            <person name="Backstrom N."/>
        </authorList>
    </citation>
    <scope>NUCLEOTIDE SEQUENCE [LARGE SCALE GENOMIC DNA]</scope>
</reference>
<feature type="non-terminal residue" evidence="2">
    <location>
        <position position="169"/>
    </location>
</feature>
<name>A0A5E4QEA2_9NEOP</name>
<evidence type="ECO:0000313" key="2">
    <source>
        <dbReference type="EMBL" id="VVC95317.1"/>
    </source>
</evidence>
<evidence type="ECO:0000259" key="1">
    <source>
        <dbReference type="Pfam" id="PF14529"/>
    </source>
</evidence>
<protein>
    <recommendedName>
        <fullName evidence="1">Endonuclease/exonuclease/phosphatase domain-containing protein</fullName>
    </recommendedName>
</protein>
<dbReference type="AlphaFoldDB" id="A0A5E4QEA2"/>
<dbReference type="SUPFAM" id="SSF56219">
    <property type="entry name" value="DNase I-like"/>
    <property type="match status" value="1"/>
</dbReference>
<dbReference type="EMBL" id="FZQP02002260">
    <property type="protein sequence ID" value="VVC95317.1"/>
    <property type="molecule type" value="Genomic_DNA"/>
</dbReference>
<sequence>MGGGVLLCASKKMHVQHQREWACPGVESLWATIPAETLKISGNRNIHIGLLPTRLESIYSRLAEVLATHPNDYFILCGDFNLPNVTWTDSGPTLQKRGPVELQNAFVNILDICNLSGLKQQNTISNSKRNTLDLLFSNIDFEVHHCLTPLVTEDVYHPCLEFNLSNSLI</sequence>
<keyword evidence="3" id="KW-1185">Reference proteome</keyword>
<feature type="domain" description="Endonuclease/exonuclease/phosphatase" evidence="1">
    <location>
        <begin position="55"/>
        <end position="146"/>
    </location>
</feature>
<gene>
    <name evidence="2" type="ORF">LSINAPIS_LOCUS7057</name>
</gene>
<dbReference type="Proteomes" id="UP000324832">
    <property type="component" value="Unassembled WGS sequence"/>
</dbReference>
<dbReference type="InterPro" id="IPR005135">
    <property type="entry name" value="Endo/exonuclease/phosphatase"/>
</dbReference>
<evidence type="ECO:0000313" key="3">
    <source>
        <dbReference type="Proteomes" id="UP000324832"/>
    </source>
</evidence>
<dbReference type="Gene3D" id="3.60.10.10">
    <property type="entry name" value="Endonuclease/exonuclease/phosphatase"/>
    <property type="match status" value="1"/>
</dbReference>
<accession>A0A5E4QEA2</accession>
<dbReference type="InterPro" id="IPR036691">
    <property type="entry name" value="Endo/exonu/phosph_ase_sf"/>
</dbReference>
<dbReference type="GO" id="GO:0003824">
    <property type="term" value="F:catalytic activity"/>
    <property type="evidence" value="ECO:0007669"/>
    <property type="project" value="InterPro"/>
</dbReference>
<dbReference type="Pfam" id="PF14529">
    <property type="entry name" value="Exo_endo_phos_2"/>
    <property type="match status" value="1"/>
</dbReference>